<sequence length="126" mass="14427">MDNLFKLTGRKRYHWPAIDVTVSRDEDPFLFIADEERKELLLERDAFEHVPGDTLEAALEDDVDDVTAAIESGEWDEILDFLLYAEQEAEPRPPVCEAIVHRSETLKLQRENDDTSIDPTGLTVGR</sequence>
<dbReference type="KEGG" id="haly:HYG82_09645"/>
<dbReference type="Proteomes" id="UP000509241">
    <property type="component" value="Chromosome"/>
</dbReference>
<keyword evidence="3" id="KW-1185">Reference proteome</keyword>
<dbReference type="EMBL" id="CP058601">
    <property type="protein sequence ID" value="QLG49094.1"/>
    <property type="molecule type" value="Genomic_DNA"/>
</dbReference>
<feature type="region of interest" description="Disordered" evidence="1">
    <location>
        <begin position="107"/>
        <end position="126"/>
    </location>
</feature>
<name>A0A7D5GHG1_9EURY</name>
<dbReference type="GeneID" id="56033554"/>
<dbReference type="AlphaFoldDB" id="A0A7D5GHG1"/>
<evidence type="ECO:0000313" key="2">
    <source>
        <dbReference type="EMBL" id="QLG49094.1"/>
    </source>
</evidence>
<proteinExistence type="predicted"/>
<accession>A0A7D5GHG1</accession>
<evidence type="ECO:0000256" key="1">
    <source>
        <dbReference type="SAM" id="MobiDB-lite"/>
    </source>
</evidence>
<dbReference type="RefSeq" id="WP_179260829.1">
    <property type="nucleotide sequence ID" value="NZ_CP058601.1"/>
</dbReference>
<gene>
    <name evidence="2" type="ORF">HYG82_09645</name>
</gene>
<evidence type="ECO:0000313" key="3">
    <source>
        <dbReference type="Proteomes" id="UP000509241"/>
    </source>
</evidence>
<protein>
    <submittedName>
        <fullName evidence="2">Uncharacterized protein</fullName>
    </submittedName>
</protein>
<reference evidence="2 3" key="1">
    <citation type="submission" date="2020-07" db="EMBL/GenBank/DDBJ databases">
        <authorList>
            <person name="Cui H."/>
        </authorList>
    </citation>
    <scope>NUCLEOTIDE SEQUENCE [LARGE SCALE GENOMIC DNA]</scope>
    <source>
        <strain evidence="2 3">YPL8</strain>
    </source>
</reference>
<organism evidence="2 3">
    <name type="scientific">Natrinema halophilum</name>
    <dbReference type="NCBI Taxonomy" id="1699371"/>
    <lineage>
        <taxon>Archaea</taxon>
        <taxon>Methanobacteriati</taxon>
        <taxon>Methanobacteriota</taxon>
        <taxon>Stenosarchaea group</taxon>
        <taxon>Halobacteria</taxon>
        <taxon>Halobacteriales</taxon>
        <taxon>Natrialbaceae</taxon>
        <taxon>Natrinema</taxon>
    </lineage>
</organism>